<keyword evidence="1" id="KW-0677">Repeat</keyword>
<evidence type="ECO:0000256" key="1">
    <source>
        <dbReference type="ARBA" id="ARBA00022737"/>
    </source>
</evidence>
<dbReference type="Pfam" id="PF13637">
    <property type="entry name" value="Ank_4"/>
    <property type="match status" value="2"/>
</dbReference>
<feature type="repeat" description="ANK" evidence="3">
    <location>
        <begin position="997"/>
        <end position="1029"/>
    </location>
</feature>
<feature type="repeat" description="ANK" evidence="3">
    <location>
        <begin position="899"/>
        <end position="931"/>
    </location>
</feature>
<dbReference type="SUPFAM" id="SSF52540">
    <property type="entry name" value="P-loop containing nucleoside triphosphate hydrolases"/>
    <property type="match status" value="1"/>
</dbReference>
<dbReference type="InterPro" id="IPR002110">
    <property type="entry name" value="Ankyrin_rpt"/>
</dbReference>
<dbReference type="InterPro" id="IPR054471">
    <property type="entry name" value="GPIID_WHD"/>
</dbReference>
<evidence type="ECO:0000259" key="5">
    <source>
        <dbReference type="Pfam" id="PF24883"/>
    </source>
</evidence>
<dbReference type="Gene3D" id="3.40.50.300">
    <property type="entry name" value="P-loop containing nucleotide triphosphate hydrolases"/>
    <property type="match status" value="1"/>
</dbReference>
<dbReference type="OrthoDB" id="1577640at2759"/>
<dbReference type="OMA" id="TKNGHHE"/>
<dbReference type="HOGENOM" id="CLU_000288_34_23_1"/>
<organism evidence="6 7">
    <name type="scientific">Pestalotiopsis fici (strain W106-1 / CGMCC3.15140)</name>
    <dbReference type="NCBI Taxonomy" id="1229662"/>
    <lineage>
        <taxon>Eukaryota</taxon>
        <taxon>Fungi</taxon>
        <taxon>Dikarya</taxon>
        <taxon>Ascomycota</taxon>
        <taxon>Pezizomycotina</taxon>
        <taxon>Sordariomycetes</taxon>
        <taxon>Xylariomycetidae</taxon>
        <taxon>Amphisphaeriales</taxon>
        <taxon>Sporocadaceae</taxon>
        <taxon>Pestalotiopsis</taxon>
    </lineage>
</organism>
<dbReference type="InterPro" id="IPR036770">
    <property type="entry name" value="Ankyrin_rpt-contain_sf"/>
</dbReference>
<dbReference type="EMBL" id="KI912114">
    <property type="protein sequence ID" value="ETS78724.1"/>
    <property type="molecule type" value="Genomic_DNA"/>
</dbReference>
<feature type="repeat" description="ANK" evidence="3">
    <location>
        <begin position="866"/>
        <end position="898"/>
    </location>
</feature>
<feature type="repeat" description="ANK" evidence="3">
    <location>
        <begin position="1030"/>
        <end position="1062"/>
    </location>
</feature>
<evidence type="ECO:0000313" key="7">
    <source>
        <dbReference type="Proteomes" id="UP000030651"/>
    </source>
</evidence>
<proteinExistence type="predicted"/>
<feature type="repeat" description="ANK" evidence="3">
    <location>
        <begin position="800"/>
        <end position="832"/>
    </location>
</feature>
<feature type="repeat" description="ANK" evidence="3">
    <location>
        <begin position="964"/>
        <end position="996"/>
    </location>
</feature>
<dbReference type="Pfam" id="PF24883">
    <property type="entry name" value="NPHP3_N"/>
    <property type="match status" value="1"/>
</dbReference>
<dbReference type="Proteomes" id="UP000030651">
    <property type="component" value="Unassembled WGS sequence"/>
</dbReference>
<dbReference type="PROSITE" id="PS50297">
    <property type="entry name" value="ANK_REP_REGION"/>
    <property type="match status" value="12"/>
</dbReference>
<gene>
    <name evidence="6" type="ORF">PFICI_08577</name>
</gene>
<dbReference type="eggNOG" id="KOG4177">
    <property type="taxonomic scope" value="Eukaryota"/>
</dbReference>
<dbReference type="STRING" id="1229662.W3WY82"/>
<feature type="repeat" description="ANK" evidence="3">
    <location>
        <begin position="667"/>
        <end position="699"/>
    </location>
</feature>
<feature type="repeat" description="ANK" evidence="3">
    <location>
        <begin position="734"/>
        <end position="766"/>
    </location>
</feature>
<evidence type="ECO:0000259" key="4">
    <source>
        <dbReference type="Pfam" id="PF22939"/>
    </source>
</evidence>
<name>W3WY82_PESFW</name>
<feature type="repeat" description="ANK" evidence="3">
    <location>
        <begin position="833"/>
        <end position="865"/>
    </location>
</feature>
<feature type="repeat" description="ANK" evidence="3">
    <location>
        <begin position="634"/>
        <end position="666"/>
    </location>
</feature>
<feature type="domain" description="Nephrocystin 3-like N-terminal" evidence="5">
    <location>
        <begin position="182"/>
        <end position="346"/>
    </location>
</feature>
<evidence type="ECO:0000256" key="3">
    <source>
        <dbReference type="PROSITE-ProRule" id="PRU00023"/>
    </source>
</evidence>
<dbReference type="InterPro" id="IPR027417">
    <property type="entry name" value="P-loop_NTPase"/>
</dbReference>
<dbReference type="InParanoid" id="W3WY82"/>
<evidence type="ECO:0000256" key="2">
    <source>
        <dbReference type="ARBA" id="ARBA00023043"/>
    </source>
</evidence>
<dbReference type="SUPFAM" id="SSF48403">
    <property type="entry name" value="Ankyrin repeat"/>
    <property type="match status" value="2"/>
</dbReference>
<dbReference type="SMART" id="SM00248">
    <property type="entry name" value="ANK"/>
    <property type="match status" value="15"/>
</dbReference>
<keyword evidence="2 3" id="KW-0040">ANK repeat</keyword>
<dbReference type="Pfam" id="PF22939">
    <property type="entry name" value="WHD_GPIID"/>
    <property type="match status" value="1"/>
</dbReference>
<dbReference type="RefSeq" id="XP_007835349.1">
    <property type="nucleotide sequence ID" value="XM_007837158.1"/>
</dbReference>
<feature type="domain" description="GPI inositol-deacylase winged helix" evidence="4">
    <location>
        <begin position="458"/>
        <end position="538"/>
    </location>
</feature>
<evidence type="ECO:0000313" key="6">
    <source>
        <dbReference type="EMBL" id="ETS78724.1"/>
    </source>
</evidence>
<keyword evidence="7" id="KW-1185">Reference proteome</keyword>
<feature type="repeat" description="ANK" evidence="3">
    <location>
        <begin position="767"/>
        <end position="799"/>
    </location>
</feature>
<dbReference type="Gene3D" id="1.25.40.20">
    <property type="entry name" value="Ankyrin repeat-containing domain"/>
    <property type="match status" value="2"/>
</dbReference>
<dbReference type="PRINTS" id="PR01415">
    <property type="entry name" value="ANKYRIN"/>
</dbReference>
<reference evidence="7" key="1">
    <citation type="journal article" date="2015" name="BMC Genomics">
        <title>Genomic and transcriptomic analysis of the endophytic fungus Pestalotiopsis fici reveals its lifestyle and high potential for synthesis of natural products.</title>
        <authorList>
            <person name="Wang X."/>
            <person name="Zhang X."/>
            <person name="Liu L."/>
            <person name="Xiang M."/>
            <person name="Wang W."/>
            <person name="Sun X."/>
            <person name="Che Y."/>
            <person name="Guo L."/>
            <person name="Liu G."/>
            <person name="Guo L."/>
            <person name="Wang C."/>
            <person name="Yin W.B."/>
            <person name="Stadler M."/>
            <person name="Zhang X."/>
            <person name="Liu X."/>
        </authorList>
    </citation>
    <scope>NUCLEOTIDE SEQUENCE [LARGE SCALE GENOMIC DNA]</scope>
    <source>
        <strain evidence="7">W106-1 / CGMCC3.15140</strain>
    </source>
</reference>
<dbReference type="PANTHER" id="PTHR24173">
    <property type="entry name" value="ANKYRIN REPEAT CONTAINING"/>
    <property type="match status" value="1"/>
</dbReference>
<protein>
    <submittedName>
        <fullName evidence="6">Uncharacterized protein</fullName>
    </submittedName>
</protein>
<dbReference type="Pfam" id="PF12796">
    <property type="entry name" value="Ank_2"/>
    <property type="match status" value="4"/>
</dbReference>
<dbReference type="InterPro" id="IPR056884">
    <property type="entry name" value="NPHP3-like_N"/>
</dbReference>
<sequence length="1228" mass="137905">MSFGFGVGDFLTVIELANKIRRDFADAPDQFRQLTDEVRNLTTVLNDVLVLLDEHDLSEKQTISLREIKDSCQHVLDDIKRVAEKYSTLVPQDTTVKRRAKRVWKRFKWDPNEARDLRSRITSNITVLQSFTAARTDNTILRLEQRQGRQEYRQEVQDILDWLTPIDAAPQQADFIRRRQPGTGQWLLESLEYNKWKASKGEILFCRGIPGAGKTILSSIVVDDLQKCHDAEDVAVCYFYCNFQRQEEQRIENIVLSFVKQLAQVATTIPACLKALFDKHKAQRSRPSSKEAIESLHSISRTFSKVFCVVDALDECRTVDGCQRQLIEYLIDFCTITDAEIIATSRPIPHIEEKFKNFVSLEVLASSADIRKYIEGNIQDLPGFVSRNPTFVDEITDAIAEATRGMFLLAKLHLDSLRGKRSPRELRKTLGALARGNNAYTEAYRTTMSRICGQLPDQKELAIQALKWIVYAKRELSTIELQHALGVEVGECDFFDDNIPDLQDTIAACCGLVTVDETSAVVRLVHYTTQEFFEDQGRSYLPDAHDEIASTCVTYLSFEAFKSGPCTERRDLEERLIHFPLYDYSSRFWGFHAQYSQDVKALHYFLALPAHVEGSSQVLLAGGRYLSDIYGIPSQVTALHLAAYFGLAEYLATILQSATSIDPRDSHDRTPLSWAAEHGHEETVRLYLEMTAQIDVADKYGQTPLFHAAKKGHGRIVHLLLEKNADINTCDAKFAQTPLLYAAKNGDEEIVRLLLEKNAQIDIADKHGETPLSHAAEKGNKGIAHLLLDRNAQIDQKSRLKQTPLLLATKMGHKEIVRMLLDKNAQTDITDIFGQTPLSYAAENGNKEIAHLLLEKGCQIDATSGFGHTPLSFAARDGHTEMVRLLLEKNAQVESHNMKGYTPLSWAAEYGYKDIVRLLLDHGASIVEVKSGSSPPFLALKEAHMDILQLFIENGASVEMTDTRGYTMLAVAVEYGHRDIVEFLLNHGANVHMVTKAGETGLLLASKYGYNEIVEILLKQGAMVDAKDTGGRTPLIWAVQEGEWEVMELLLTAGADCQATDTYFRSAFTYAVIGGNVEALGSLLAASRVQPNERDFWGSTAASFAVRLGRLPVFMKIANLPGVDLLLEDSFGRTPLWWALKQNRDSMAEHIMECTQSSYPYGSSKHPRLGEPNTFIGYDKECIVCLCYLDSSHYQCNRCTEKLVRVCGECYDLGARCLSKSHSLEIGY</sequence>
<dbReference type="GeneID" id="19273590"/>
<feature type="repeat" description="ANK" evidence="3">
    <location>
        <begin position="700"/>
        <end position="732"/>
    </location>
</feature>
<dbReference type="PROSITE" id="PS50088">
    <property type="entry name" value="ANK_REPEAT"/>
    <property type="match status" value="13"/>
</dbReference>
<dbReference type="AlphaFoldDB" id="W3WY82"/>
<dbReference type="PANTHER" id="PTHR24173:SF74">
    <property type="entry name" value="ANKYRIN REPEAT DOMAIN-CONTAINING PROTEIN 16"/>
    <property type="match status" value="1"/>
</dbReference>
<feature type="repeat" description="ANK" evidence="3">
    <location>
        <begin position="931"/>
        <end position="963"/>
    </location>
</feature>
<dbReference type="KEGG" id="pfy:PFICI_08577"/>
<accession>W3WY82</accession>